<name>A0A0E9SEZ1_ANGAN</name>
<reference evidence="1" key="2">
    <citation type="journal article" date="2015" name="Fish Shellfish Immunol.">
        <title>Early steps in the European eel (Anguilla anguilla)-Vibrio vulnificus interaction in the gills: Role of the RtxA13 toxin.</title>
        <authorList>
            <person name="Callol A."/>
            <person name="Pajuelo D."/>
            <person name="Ebbesson L."/>
            <person name="Teles M."/>
            <person name="MacKenzie S."/>
            <person name="Amaro C."/>
        </authorList>
    </citation>
    <scope>NUCLEOTIDE SEQUENCE</scope>
</reference>
<reference evidence="1" key="1">
    <citation type="submission" date="2014-11" db="EMBL/GenBank/DDBJ databases">
        <authorList>
            <person name="Amaro Gonzalez C."/>
        </authorList>
    </citation>
    <scope>NUCLEOTIDE SEQUENCE</scope>
</reference>
<dbReference type="AlphaFoldDB" id="A0A0E9SEZ1"/>
<sequence>MWMFTTELIMPSSTHALASILFTLYSGANPQ</sequence>
<dbReference type="EMBL" id="GBXM01068633">
    <property type="protein sequence ID" value="JAH39944.1"/>
    <property type="molecule type" value="Transcribed_RNA"/>
</dbReference>
<evidence type="ECO:0000313" key="1">
    <source>
        <dbReference type="EMBL" id="JAH39944.1"/>
    </source>
</evidence>
<protein>
    <submittedName>
        <fullName evidence="1">Uncharacterized protein</fullName>
    </submittedName>
</protein>
<proteinExistence type="predicted"/>
<organism evidence="1">
    <name type="scientific">Anguilla anguilla</name>
    <name type="common">European freshwater eel</name>
    <name type="synonym">Muraena anguilla</name>
    <dbReference type="NCBI Taxonomy" id="7936"/>
    <lineage>
        <taxon>Eukaryota</taxon>
        <taxon>Metazoa</taxon>
        <taxon>Chordata</taxon>
        <taxon>Craniata</taxon>
        <taxon>Vertebrata</taxon>
        <taxon>Euteleostomi</taxon>
        <taxon>Actinopterygii</taxon>
        <taxon>Neopterygii</taxon>
        <taxon>Teleostei</taxon>
        <taxon>Anguilliformes</taxon>
        <taxon>Anguillidae</taxon>
        <taxon>Anguilla</taxon>
    </lineage>
</organism>
<accession>A0A0E9SEZ1</accession>